<dbReference type="InterPro" id="IPR019065">
    <property type="entry name" value="RE_NgoFVII_N"/>
</dbReference>
<organism evidence="2 3">
    <name type="scientific">Mycoplasma ovis str. Michigan</name>
    <dbReference type="NCBI Taxonomy" id="1415773"/>
    <lineage>
        <taxon>Bacteria</taxon>
        <taxon>Bacillati</taxon>
        <taxon>Mycoplasmatota</taxon>
        <taxon>Mollicutes</taxon>
        <taxon>Mycoplasmataceae</taxon>
        <taxon>Mycoplasma</taxon>
    </lineage>
</organism>
<reference evidence="2 3" key="1">
    <citation type="journal article" date="2014" name="Genome Announc.">
        <title>Complete Genome Sequence of Mycoplasma ovis Strain Michigan, a Hemoplasma of Sheep with Two Distinct 16S rRNA Genes.</title>
        <authorList>
            <person name="Deshuillers P.L."/>
            <person name="Santos A.P."/>
            <person name="do Nascimento N.C."/>
            <person name="Hampel J.A."/>
            <person name="Bergin I.L."/>
            <person name="Dyson M.C."/>
            <person name="Messick J.B."/>
        </authorList>
    </citation>
    <scope>NUCLEOTIDE SEQUENCE [LARGE SCALE GENOMIC DNA]</scope>
    <source>
        <strain evidence="2 3">Michigan</strain>
    </source>
</reference>
<feature type="domain" description="Restriction endonuclease type II NgoFVII N-terminal" evidence="1">
    <location>
        <begin position="22"/>
        <end position="156"/>
    </location>
</feature>
<dbReference type="Pfam" id="PF09565">
    <property type="entry name" value="RE_NgoFVII"/>
    <property type="match status" value="1"/>
</dbReference>
<proteinExistence type="predicted"/>
<dbReference type="Proteomes" id="UP000018745">
    <property type="component" value="Chromosome"/>
</dbReference>
<protein>
    <recommendedName>
        <fullName evidence="1">Restriction endonuclease type II NgoFVII N-terminal domain-containing protein</fullName>
    </recommendedName>
</protein>
<keyword evidence="3" id="KW-1185">Reference proteome</keyword>
<dbReference type="RefSeq" id="WP_024070951.1">
    <property type="nucleotide sequence ID" value="NC_023062.1"/>
</dbReference>
<gene>
    <name evidence="2" type="ORF">OVS_00790</name>
</gene>
<name>A0ABN4BRF3_9MOLU</name>
<evidence type="ECO:0000313" key="3">
    <source>
        <dbReference type="Proteomes" id="UP000018745"/>
    </source>
</evidence>
<evidence type="ECO:0000313" key="2">
    <source>
        <dbReference type="EMBL" id="AHC40148.1"/>
    </source>
</evidence>
<dbReference type="EMBL" id="CP006935">
    <property type="protein sequence ID" value="AHC40148.1"/>
    <property type="molecule type" value="Genomic_DNA"/>
</dbReference>
<dbReference type="Gene3D" id="3.30.870.10">
    <property type="entry name" value="Endonuclease Chain A"/>
    <property type="match status" value="1"/>
</dbReference>
<accession>A0ABN4BRF3</accession>
<evidence type="ECO:0000259" key="1">
    <source>
        <dbReference type="Pfam" id="PF09565"/>
    </source>
</evidence>
<sequence>MEDEVLVTSICTFLEEQEQELLNDRFREELKKSDRLEISVGFCSYESLRELEKLILQMNIKKVCVILGMYYFNGFPEPLHKFTLEMNERWMKAGIGEIRLVHAWKYHVKLYCFFRNNQIFSAIFGSPNLSFLTERPVNHKAQKEMACLIKEPKNSQVFQNI</sequence>